<comment type="caution">
    <text evidence="2">The sequence shown here is derived from an EMBL/GenBank/DDBJ whole genome shotgun (WGS) entry which is preliminary data.</text>
</comment>
<organism evidence="2 3">
    <name type="scientific">Candidatus Protoclostridium stercorigallinarum</name>
    <dbReference type="NCBI Taxonomy" id="2838741"/>
    <lineage>
        <taxon>Bacteria</taxon>
        <taxon>Bacillati</taxon>
        <taxon>Bacillota</taxon>
        <taxon>Clostridia</taxon>
        <taxon>Candidatus Protoclostridium</taxon>
    </lineage>
</organism>
<dbReference type="EMBL" id="DXHS01000030">
    <property type="protein sequence ID" value="HIW02068.1"/>
    <property type="molecule type" value="Genomic_DNA"/>
</dbReference>
<keyword evidence="1" id="KW-0812">Transmembrane</keyword>
<evidence type="ECO:0000256" key="1">
    <source>
        <dbReference type="SAM" id="Phobius"/>
    </source>
</evidence>
<dbReference type="AlphaFoldDB" id="A0A9D1Q0R1"/>
<dbReference type="InterPro" id="IPR025664">
    <property type="entry name" value="Spore_III_AC/AD"/>
</dbReference>
<keyword evidence="1" id="KW-0472">Membrane</keyword>
<evidence type="ECO:0000313" key="3">
    <source>
        <dbReference type="Proteomes" id="UP000823990"/>
    </source>
</evidence>
<feature type="transmembrane region" description="Helical" evidence="1">
    <location>
        <begin position="66"/>
        <end position="87"/>
    </location>
</feature>
<accession>A0A9D1Q0R1</accession>
<gene>
    <name evidence="2" type="ORF">H9892_01870</name>
</gene>
<proteinExistence type="predicted"/>
<protein>
    <submittedName>
        <fullName evidence="2">Stage III sporulation AC/AD family protein</fullName>
    </submittedName>
</protein>
<evidence type="ECO:0000313" key="2">
    <source>
        <dbReference type="EMBL" id="HIW02068.1"/>
    </source>
</evidence>
<sequence length="129" mass="12788">MALKIAAIAIVSVVSALVVRSERSDIAAVIGIAGGAAVLLAVIDGVTGIASVLTELAEKTGAGGELVAYMMKIAGAGYIIEFACGAAEEAKMPSLSGSLSLAGKIVLLCMTIPVLVKLIEIVSGMLSGT</sequence>
<feature type="transmembrane region" description="Helical" evidence="1">
    <location>
        <begin position="26"/>
        <end position="54"/>
    </location>
</feature>
<reference evidence="2" key="1">
    <citation type="journal article" date="2021" name="PeerJ">
        <title>Extensive microbial diversity within the chicken gut microbiome revealed by metagenomics and culture.</title>
        <authorList>
            <person name="Gilroy R."/>
            <person name="Ravi A."/>
            <person name="Getino M."/>
            <person name="Pursley I."/>
            <person name="Horton D.L."/>
            <person name="Alikhan N.F."/>
            <person name="Baker D."/>
            <person name="Gharbi K."/>
            <person name="Hall N."/>
            <person name="Watson M."/>
            <person name="Adriaenssens E.M."/>
            <person name="Foster-Nyarko E."/>
            <person name="Jarju S."/>
            <person name="Secka A."/>
            <person name="Antonio M."/>
            <person name="Oren A."/>
            <person name="Chaudhuri R.R."/>
            <person name="La Ragione R."/>
            <person name="Hildebrand F."/>
            <person name="Pallen M.J."/>
        </authorList>
    </citation>
    <scope>NUCLEOTIDE SEQUENCE</scope>
    <source>
        <strain evidence="2">12435</strain>
    </source>
</reference>
<feature type="transmembrane region" description="Helical" evidence="1">
    <location>
        <begin position="99"/>
        <end position="119"/>
    </location>
</feature>
<name>A0A9D1Q0R1_9FIRM</name>
<reference evidence="2" key="2">
    <citation type="submission" date="2021-04" db="EMBL/GenBank/DDBJ databases">
        <authorList>
            <person name="Gilroy R."/>
        </authorList>
    </citation>
    <scope>NUCLEOTIDE SEQUENCE</scope>
    <source>
        <strain evidence="2">12435</strain>
    </source>
</reference>
<dbReference type="Proteomes" id="UP000823990">
    <property type="component" value="Unassembled WGS sequence"/>
</dbReference>
<keyword evidence="1" id="KW-1133">Transmembrane helix</keyword>
<dbReference type="Pfam" id="PF06686">
    <property type="entry name" value="SpoIIIAC"/>
    <property type="match status" value="2"/>
</dbReference>